<evidence type="ECO:0000256" key="3">
    <source>
        <dbReference type="ARBA" id="ARBA00012663"/>
    </source>
</evidence>
<dbReference type="PANTHER" id="PTHR30480">
    <property type="entry name" value="BETA-HEXOSAMINIDASE-RELATED"/>
    <property type="match status" value="1"/>
</dbReference>
<organism evidence="7 8">
    <name type="scientific">Methyloceanibacter superfactus</name>
    <dbReference type="NCBI Taxonomy" id="1774969"/>
    <lineage>
        <taxon>Bacteria</taxon>
        <taxon>Pseudomonadati</taxon>
        <taxon>Pseudomonadota</taxon>
        <taxon>Alphaproteobacteria</taxon>
        <taxon>Hyphomicrobiales</taxon>
        <taxon>Hyphomicrobiaceae</taxon>
        <taxon>Methyloceanibacter</taxon>
    </lineage>
</organism>
<comment type="caution">
    <text evidence="7">The sequence shown here is derived from an EMBL/GenBank/DDBJ whole genome shotgun (WGS) entry which is preliminary data.</text>
</comment>
<protein>
    <recommendedName>
        <fullName evidence="3">beta-N-acetylhexosaminidase</fullName>
        <ecNumber evidence="3">3.2.1.52</ecNumber>
    </recommendedName>
</protein>
<dbReference type="STRING" id="1774969.AUC69_12805"/>
<evidence type="ECO:0000313" key="8">
    <source>
        <dbReference type="Proteomes" id="UP000094472"/>
    </source>
</evidence>
<dbReference type="AlphaFoldDB" id="A0A1E3VU17"/>
<dbReference type="SUPFAM" id="SSF51445">
    <property type="entry name" value="(Trans)glycosidases"/>
    <property type="match status" value="1"/>
</dbReference>
<gene>
    <name evidence="7" type="ORF">AUC69_12805</name>
</gene>
<keyword evidence="5" id="KW-0326">Glycosidase</keyword>
<dbReference type="InterPro" id="IPR017853">
    <property type="entry name" value="GH"/>
</dbReference>
<evidence type="ECO:0000256" key="4">
    <source>
        <dbReference type="ARBA" id="ARBA00022801"/>
    </source>
</evidence>
<dbReference type="InterPro" id="IPR001764">
    <property type="entry name" value="Glyco_hydro_3_N"/>
</dbReference>
<dbReference type="GO" id="GO:0009254">
    <property type="term" value="P:peptidoglycan turnover"/>
    <property type="evidence" value="ECO:0007669"/>
    <property type="project" value="TreeGrafter"/>
</dbReference>
<evidence type="ECO:0000256" key="1">
    <source>
        <dbReference type="ARBA" id="ARBA00001231"/>
    </source>
</evidence>
<dbReference type="EMBL" id="LPWF01000027">
    <property type="protein sequence ID" value="ODR97005.1"/>
    <property type="molecule type" value="Genomic_DNA"/>
</dbReference>
<feature type="domain" description="Glycoside hydrolase family 3 N-terminal" evidence="6">
    <location>
        <begin position="18"/>
        <end position="293"/>
    </location>
</feature>
<comment type="catalytic activity">
    <reaction evidence="1">
        <text>Hydrolysis of terminal non-reducing N-acetyl-D-hexosamine residues in N-acetyl-beta-D-hexosaminides.</text>
        <dbReference type="EC" id="3.2.1.52"/>
    </reaction>
</comment>
<dbReference type="Proteomes" id="UP000094472">
    <property type="component" value="Unassembled WGS sequence"/>
</dbReference>
<reference evidence="7 8" key="1">
    <citation type="journal article" date="2016" name="Environ. Microbiol.">
        <title>New Methyloceanibacter diversity from North Sea sediments includes methanotroph containing solely the soluble methane monooxygenase.</title>
        <authorList>
            <person name="Vekeman B."/>
            <person name="Kerckhof F.M."/>
            <person name="Cremers G."/>
            <person name="de Vos P."/>
            <person name="Vandamme P."/>
            <person name="Boon N."/>
            <person name="Op den Camp H.J."/>
            <person name="Heylen K."/>
        </authorList>
    </citation>
    <scope>NUCLEOTIDE SEQUENCE [LARGE SCALE GENOMIC DNA]</scope>
    <source>
        <strain evidence="7 8">R-67175</strain>
    </source>
</reference>
<accession>A0A1E3VU17</accession>
<dbReference type="EC" id="3.2.1.52" evidence="3"/>
<dbReference type="InterPro" id="IPR050226">
    <property type="entry name" value="NagZ_Beta-hexosaminidase"/>
</dbReference>
<dbReference type="OrthoDB" id="9786661at2"/>
<dbReference type="GO" id="GO:0005975">
    <property type="term" value="P:carbohydrate metabolic process"/>
    <property type="evidence" value="ECO:0007669"/>
    <property type="project" value="InterPro"/>
</dbReference>
<keyword evidence="4" id="KW-0378">Hydrolase</keyword>
<comment type="similarity">
    <text evidence="2">Belongs to the glycosyl hydrolase 3 family.</text>
</comment>
<proteinExistence type="inferred from homology"/>
<evidence type="ECO:0000313" key="7">
    <source>
        <dbReference type="EMBL" id="ODR97005.1"/>
    </source>
</evidence>
<evidence type="ECO:0000256" key="2">
    <source>
        <dbReference type="ARBA" id="ARBA00005336"/>
    </source>
</evidence>
<name>A0A1E3VU17_9HYPH</name>
<dbReference type="NCBIfam" id="NF003740">
    <property type="entry name" value="PRK05337.1"/>
    <property type="match status" value="1"/>
</dbReference>
<dbReference type="PANTHER" id="PTHR30480:SF13">
    <property type="entry name" value="BETA-HEXOSAMINIDASE"/>
    <property type="match status" value="1"/>
</dbReference>
<dbReference type="InterPro" id="IPR036962">
    <property type="entry name" value="Glyco_hydro_3_N_sf"/>
</dbReference>
<dbReference type="GO" id="GO:0004563">
    <property type="term" value="F:beta-N-acetylhexosaminidase activity"/>
    <property type="evidence" value="ECO:0007669"/>
    <property type="project" value="UniProtKB-EC"/>
</dbReference>
<dbReference type="Pfam" id="PF00933">
    <property type="entry name" value="Glyco_hydro_3"/>
    <property type="match status" value="1"/>
</dbReference>
<evidence type="ECO:0000256" key="5">
    <source>
        <dbReference type="ARBA" id="ARBA00023295"/>
    </source>
</evidence>
<sequence>MDRKAFITGCAGTVLTDAEREFFAAERPCGLILFARNVESPDQIRALVADFKTAVGSDALLILIDQEGGRVQRLRPPHWRAMPPQRCYGDLYAADPEAAKRAAFAGARLMAAELHDLNINVDCTPCIDVPQEGAHDIIGDRAFSTDPDVVATLGRAVMDGMLAGGVLPVIKHVPGHGRAQADSHKSLPRIDVSREELEAVDFRPFHALRDAPLAMTAHVLLPQFDERRPATVSPVIMGQVIREGMGLTGLVMSDDIGMKALEGSFEERTAGVFEAGCDVVLHCSGALDEMIEVAGAVPLLAGEAAKRFAAARACLHDPEPFDPMEAMALVSEAAATRVASLGADPTVQA</sequence>
<dbReference type="RefSeq" id="WP_069442033.1">
    <property type="nucleotide sequence ID" value="NZ_LPWF01000027.1"/>
</dbReference>
<dbReference type="Gene3D" id="3.20.20.300">
    <property type="entry name" value="Glycoside hydrolase, family 3, N-terminal domain"/>
    <property type="match status" value="1"/>
</dbReference>
<keyword evidence="8" id="KW-1185">Reference proteome</keyword>
<evidence type="ECO:0000259" key="6">
    <source>
        <dbReference type="Pfam" id="PF00933"/>
    </source>
</evidence>